<organism evidence="1">
    <name type="scientific">Rhizophora mucronata</name>
    <name type="common">Asiatic mangrove</name>
    <dbReference type="NCBI Taxonomy" id="61149"/>
    <lineage>
        <taxon>Eukaryota</taxon>
        <taxon>Viridiplantae</taxon>
        <taxon>Streptophyta</taxon>
        <taxon>Embryophyta</taxon>
        <taxon>Tracheophyta</taxon>
        <taxon>Spermatophyta</taxon>
        <taxon>Magnoliopsida</taxon>
        <taxon>eudicotyledons</taxon>
        <taxon>Gunneridae</taxon>
        <taxon>Pentapetalae</taxon>
        <taxon>rosids</taxon>
        <taxon>fabids</taxon>
        <taxon>Malpighiales</taxon>
        <taxon>Rhizophoraceae</taxon>
        <taxon>Rhizophora</taxon>
    </lineage>
</organism>
<name>A0A2P2MJ35_RHIMU</name>
<protein>
    <submittedName>
        <fullName evidence="1">Uncharacterized protein</fullName>
    </submittedName>
</protein>
<dbReference type="EMBL" id="GGEC01049766">
    <property type="protein sequence ID" value="MBX30250.1"/>
    <property type="molecule type" value="Transcribed_RNA"/>
</dbReference>
<reference evidence="1" key="1">
    <citation type="submission" date="2018-02" db="EMBL/GenBank/DDBJ databases">
        <title>Rhizophora mucronata_Transcriptome.</title>
        <authorList>
            <person name="Meera S.P."/>
            <person name="Sreeshan A."/>
            <person name="Augustine A."/>
        </authorList>
    </citation>
    <scope>NUCLEOTIDE SEQUENCE</scope>
    <source>
        <tissue evidence="1">Leaf</tissue>
    </source>
</reference>
<accession>A0A2P2MJ35</accession>
<evidence type="ECO:0000313" key="1">
    <source>
        <dbReference type="EMBL" id="MBX30250.1"/>
    </source>
</evidence>
<sequence>MSGVRIRLEGF</sequence>
<proteinExistence type="predicted"/>